<gene>
    <name evidence="9" type="ORF">JVT61DRAFT_407</name>
</gene>
<name>A0A8I2YYL4_9AGAM</name>
<organism evidence="9 10">
    <name type="scientific">Boletus reticuloceps</name>
    <dbReference type="NCBI Taxonomy" id="495285"/>
    <lineage>
        <taxon>Eukaryota</taxon>
        <taxon>Fungi</taxon>
        <taxon>Dikarya</taxon>
        <taxon>Basidiomycota</taxon>
        <taxon>Agaricomycotina</taxon>
        <taxon>Agaricomycetes</taxon>
        <taxon>Agaricomycetidae</taxon>
        <taxon>Boletales</taxon>
        <taxon>Boletineae</taxon>
        <taxon>Boletaceae</taxon>
        <taxon>Boletoideae</taxon>
        <taxon>Boletus</taxon>
    </lineage>
</organism>
<dbReference type="EMBL" id="JAGFBS010000001">
    <property type="protein sequence ID" value="KAG6381799.1"/>
    <property type="molecule type" value="Genomic_DNA"/>
</dbReference>
<comment type="subcellular location">
    <subcellularLocation>
        <location evidence="8">Mitochondrion</location>
    </subcellularLocation>
    <subcellularLocation>
        <location evidence="8">Mitochondrion inner membrane</location>
    </subcellularLocation>
</comment>
<dbReference type="OrthoDB" id="67388at2759"/>
<evidence type="ECO:0000313" key="9">
    <source>
        <dbReference type="EMBL" id="KAG6381799.1"/>
    </source>
</evidence>
<dbReference type="InterPro" id="IPR013837">
    <property type="entry name" value="ATP_synth_F0_suB"/>
</dbReference>
<dbReference type="FunFam" id="1.20.5.2210:FF:000002">
    <property type="entry name" value="ATP synthase subunit 4 mitochondrial"/>
    <property type="match status" value="1"/>
</dbReference>
<keyword evidence="3 8" id="KW-0375">Hydrogen ion transport</keyword>
<evidence type="ECO:0000256" key="4">
    <source>
        <dbReference type="ARBA" id="ARBA00022792"/>
    </source>
</evidence>
<keyword evidence="1 8" id="KW-0813">Transport</keyword>
<accession>A0A8I2YYL4</accession>
<dbReference type="Proteomes" id="UP000683000">
    <property type="component" value="Unassembled WGS sequence"/>
</dbReference>
<evidence type="ECO:0000256" key="7">
    <source>
        <dbReference type="ARBA" id="ARBA00023136"/>
    </source>
</evidence>
<dbReference type="AlphaFoldDB" id="A0A8I2YYL4"/>
<dbReference type="InterPro" id="IPR008688">
    <property type="entry name" value="ATP_synth_Bsub_B/MI25"/>
</dbReference>
<keyword evidence="5 8" id="KW-0406">Ion transport</keyword>
<dbReference type="Pfam" id="PF05405">
    <property type="entry name" value="Mt_ATP-synt_B"/>
    <property type="match status" value="1"/>
</dbReference>
<reference evidence="9" key="1">
    <citation type="submission" date="2021-03" db="EMBL/GenBank/DDBJ databases">
        <title>Evolutionary innovations through gain and loss of genes in the ectomycorrhizal Boletales.</title>
        <authorList>
            <person name="Wu G."/>
            <person name="Miyauchi S."/>
            <person name="Morin E."/>
            <person name="Yang Z.-L."/>
            <person name="Xu J."/>
            <person name="Martin F.M."/>
        </authorList>
    </citation>
    <scope>NUCLEOTIDE SEQUENCE</scope>
    <source>
        <strain evidence="9">BR01</strain>
    </source>
</reference>
<dbReference type="PANTHER" id="PTHR12733">
    <property type="entry name" value="MITOCHONDRIAL ATP SYNTHASE B CHAIN"/>
    <property type="match status" value="1"/>
</dbReference>
<protein>
    <recommendedName>
        <fullName evidence="8">ATP synthase subunit 4</fullName>
    </recommendedName>
</protein>
<evidence type="ECO:0000256" key="1">
    <source>
        <dbReference type="ARBA" id="ARBA00022448"/>
    </source>
</evidence>
<evidence type="ECO:0000256" key="3">
    <source>
        <dbReference type="ARBA" id="ARBA00022781"/>
    </source>
</evidence>
<keyword evidence="6 8" id="KW-0496">Mitochondrion</keyword>
<sequence>MASRIALNSVRASARPRVMPNVARAISARSMSSNPPPPAERASEIINSLPSSPGLITKTGAALLGTGLLATAISQEIYVVNEETVVAVGTFMLFAYIYRAIQEPYKSWANGHIERVKAVLNDARAGHTQAVKDRINSVEQMKDVVSLTEGLFTLSKETAKLENEAFVQRQRVALAAELKSVLDSWVRYEQQQKESEQAELAKTVVAKVLAGLKDEKVQKDILTNAIIEVERLVKEKAI</sequence>
<proteinExistence type="inferred from homology"/>
<dbReference type="GO" id="GO:0045259">
    <property type="term" value="C:proton-transporting ATP synthase complex"/>
    <property type="evidence" value="ECO:0007669"/>
    <property type="project" value="UniProtKB-KW"/>
</dbReference>
<evidence type="ECO:0000256" key="2">
    <source>
        <dbReference type="ARBA" id="ARBA00022547"/>
    </source>
</evidence>
<dbReference type="Gene3D" id="1.20.5.2210">
    <property type="match status" value="1"/>
</dbReference>
<evidence type="ECO:0000256" key="5">
    <source>
        <dbReference type="ARBA" id="ARBA00023065"/>
    </source>
</evidence>
<keyword evidence="7 8" id="KW-0472">Membrane</keyword>
<comment type="caution">
    <text evidence="9">The sequence shown here is derived from an EMBL/GenBank/DDBJ whole genome shotgun (WGS) entry which is preliminary data.</text>
</comment>
<comment type="similarity">
    <text evidence="8">Belongs to the eukaryotic ATPase B chain family.</text>
</comment>
<comment type="function">
    <text evidence="8">Subunit b, of the mitochondrial membrane ATP synthase complex (F(1)F(0) ATP synthase or Complex V) that produces ATP from ADP in the presence of a proton gradient across the membrane which is generated by electron transport complexes of the respiratory chain. ATP synthase complex consist of a soluble F(1) head domain - the catalytic core - and a membrane F(1) domain - the membrane proton channel. These two domains are linked by a central stalk rotating inside the F(1) region and a stationary peripheral stalk. During catalysis, ATP synthesis in the catalytic domain of F(1) is coupled via a rotary mechanism of the central stalk subunits to proton translocation. In vivo, can only synthesize ATP although its ATP hydrolase activity can be activated artificially in vitro. Part of the complex F(0) domain. Part of the complex F(0) domain and the peripheric stalk, which acts as a stator to hold the catalytic alpha(3)beta(3) subcomplex and subunit a/ATP6 static relative to the rotary elements.</text>
</comment>
<evidence type="ECO:0000313" key="10">
    <source>
        <dbReference type="Proteomes" id="UP000683000"/>
    </source>
</evidence>
<evidence type="ECO:0000256" key="8">
    <source>
        <dbReference type="RuleBase" id="RU368017"/>
    </source>
</evidence>
<keyword evidence="2 8" id="KW-0138">CF(0)</keyword>
<evidence type="ECO:0000256" key="6">
    <source>
        <dbReference type="ARBA" id="ARBA00023128"/>
    </source>
</evidence>
<dbReference type="GO" id="GO:0046933">
    <property type="term" value="F:proton-transporting ATP synthase activity, rotational mechanism"/>
    <property type="evidence" value="ECO:0007669"/>
    <property type="project" value="TreeGrafter"/>
</dbReference>
<keyword evidence="10" id="KW-1185">Reference proteome</keyword>
<dbReference type="GO" id="GO:0005743">
    <property type="term" value="C:mitochondrial inner membrane"/>
    <property type="evidence" value="ECO:0007669"/>
    <property type="project" value="UniProtKB-SubCell"/>
</dbReference>
<dbReference type="SUPFAM" id="SSF161060">
    <property type="entry name" value="ATP synthase B chain-like"/>
    <property type="match status" value="1"/>
</dbReference>
<keyword evidence="4 8" id="KW-0999">Mitochondrion inner membrane</keyword>
<comment type="subunit">
    <text evidence="8">F-type ATPases have 2 components, CF(1) - the catalytic core - and CF(0) - the membrane proton channel. In yeast, the dimeric form of ATP synthase consists of 17 polypeptides: alpha, beta, gamma, delta, epsilon, 4 (B), 5 (OSCP), 6 (A), 8, 9 (C), d, E (Tim11), f, g, h, i/j and k.</text>
</comment>
<dbReference type="PANTHER" id="PTHR12733:SF3">
    <property type="entry name" value="ATP SYNTHASE F(0) COMPLEX SUBUNIT B1, MITOCHONDRIAL"/>
    <property type="match status" value="1"/>
</dbReference>